<dbReference type="AlphaFoldDB" id="A0A5B7JJS7"/>
<dbReference type="EMBL" id="VSRR010094911">
    <property type="protein sequence ID" value="MPC93457.1"/>
    <property type="molecule type" value="Genomic_DNA"/>
</dbReference>
<protein>
    <submittedName>
        <fullName evidence="1">Uncharacterized protein</fullName>
    </submittedName>
</protein>
<sequence length="72" mass="8327">MQAIVRSWQIIRRVAGWSRHQLLAAKMRAIDVKSDYLEDESKAAEAVDLDTAIQLACLEIKRVFKVRRSKSR</sequence>
<dbReference type="Gene3D" id="1.20.80.10">
    <property type="match status" value="1"/>
</dbReference>
<dbReference type="InterPro" id="IPR014352">
    <property type="entry name" value="FERM/acyl-CoA-bd_prot_sf"/>
</dbReference>
<organism evidence="1 2">
    <name type="scientific">Portunus trituberculatus</name>
    <name type="common">Swimming crab</name>
    <name type="synonym">Neptunus trituberculatus</name>
    <dbReference type="NCBI Taxonomy" id="210409"/>
    <lineage>
        <taxon>Eukaryota</taxon>
        <taxon>Metazoa</taxon>
        <taxon>Ecdysozoa</taxon>
        <taxon>Arthropoda</taxon>
        <taxon>Crustacea</taxon>
        <taxon>Multicrustacea</taxon>
        <taxon>Malacostraca</taxon>
        <taxon>Eumalacostraca</taxon>
        <taxon>Eucarida</taxon>
        <taxon>Decapoda</taxon>
        <taxon>Pleocyemata</taxon>
        <taxon>Brachyura</taxon>
        <taxon>Eubrachyura</taxon>
        <taxon>Portunoidea</taxon>
        <taxon>Portunidae</taxon>
        <taxon>Portuninae</taxon>
        <taxon>Portunus</taxon>
    </lineage>
</organism>
<gene>
    <name evidence="1" type="ORF">E2C01_088585</name>
</gene>
<reference evidence="1 2" key="1">
    <citation type="submission" date="2019-05" db="EMBL/GenBank/DDBJ databases">
        <title>Another draft genome of Portunus trituberculatus and its Hox gene families provides insights of decapod evolution.</title>
        <authorList>
            <person name="Jeong J.-H."/>
            <person name="Song I."/>
            <person name="Kim S."/>
            <person name="Choi T."/>
            <person name="Kim D."/>
            <person name="Ryu S."/>
            <person name="Kim W."/>
        </authorList>
    </citation>
    <scope>NUCLEOTIDE SEQUENCE [LARGE SCALE GENOMIC DNA]</scope>
    <source>
        <tissue evidence="1">Muscle</tissue>
    </source>
</reference>
<accession>A0A5B7JJS7</accession>
<proteinExistence type="predicted"/>
<name>A0A5B7JJS7_PORTR</name>
<evidence type="ECO:0000313" key="1">
    <source>
        <dbReference type="EMBL" id="MPC93457.1"/>
    </source>
</evidence>
<comment type="caution">
    <text evidence="1">The sequence shown here is derived from an EMBL/GenBank/DDBJ whole genome shotgun (WGS) entry which is preliminary data.</text>
</comment>
<keyword evidence="2" id="KW-1185">Reference proteome</keyword>
<evidence type="ECO:0000313" key="2">
    <source>
        <dbReference type="Proteomes" id="UP000324222"/>
    </source>
</evidence>
<dbReference type="Proteomes" id="UP000324222">
    <property type="component" value="Unassembled WGS sequence"/>
</dbReference>